<gene>
    <name evidence="1" type="ORF">J6595_09195</name>
</gene>
<dbReference type="Proteomes" id="UP000678276">
    <property type="component" value="Unassembled WGS sequence"/>
</dbReference>
<reference evidence="1 2" key="1">
    <citation type="submission" date="2021-04" db="EMBL/GenBank/DDBJ databases">
        <title>Whole genome sequence of Jiella sp. KSK16Y-1.</title>
        <authorList>
            <person name="Tuo L."/>
        </authorList>
    </citation>
    <scope>NUCLEOTIDE SEQUENCE [LARGE SCALE GENOMIC DNA]</scope>
    <source>
        <strain evidence="1 2">KSK16Y-1</strain>
    </source>
</reference>
<organism evidence="1 2">
    <name type="scientific">Jiella mangrovi</name>
    <dbReference type="NCBI Taxonomy" id="2821407"/>
    <lineage>
        <taxon>Bacteria</taxon>
        <taxon>Pseudomonadati</taxon>
        <taxon>Pseudomonadota</taxon>
        <taxon>Alphaproteobacteria</taxon>
        <taxon>Hyphomicrobiales</taxon>
        <taxon>Aurantimonadaceae</taxon>
        <taxon>Jiella</taxon>
    </lineage>
</organism>
<evidence type="ECO:0000313" key="1">
    <source>
        <dbReference type="EMBL" id="MBP0615754.1"/>
    </source>
</evidence>
<keyword evidence="2" id="KW-1185">Reference proteome</keyword>
<comment type="caution">
    <text evidence="1">The sequence shown here is derived from an EMBL/GenBank/DDBJ whole genome shotgun (WGS) entry which is preliminary data.</text>
</comment>
<dbReference type="EMBL" id="JAGJCF010000005">
    <property type="protein sequence ID" value="MBP0615754.1"/>
    <property type="molecule type" value="Genomic_DNA"/>
</dbReference>
<evidence type="ECO:0000313" key="2">
    <source>
        <dbReference type="Proteomes" id="UP000678276"/>
    </source>
</evidence>
<protein>
    <submittedName>
        <fullName evidence="1">Uncharacterized protein</fullName>
    </submittedName>
</protein>
<proteinExistence type="predicted"/>
<name>A0ABS4BI82_9HYPH</name>
<dbReference type="RefSeq" id="WP_209594185.1">
    <property type="nucleotide sequence ID" value="NZ_JAGJCF010000005.1"/>
</dbReference>
<sequence length="174" mass="19219">MRCVGIPIFRSALARDLGVLLDLDDQVEAWQCLPKALDFAGPDGVIVQHIPDFLVRYACGCEVFLDAGGIDAVPVDAEFAYTAVCEAEIRIEPALSNAREMLRYARRNVPLGDRIRLLAYLEDVGSATLVDAASGMQESREPVGAVIALALQRIVRIDWRERRLAPDSRVEIVR</sequence>
<accession>A0ABS4BI82</accession>